<dbReference type="Gene3D" id="3.40.50.300">
    <property type="entry name" value="P-loop containing nucleotide triphosphate hydrolases"/>
    <property type="match status" value="1"/>
</dbReference>
<name>A0A5P1RC93_9GAMM</name>
<organism evidence="1 2">
    <name type="scientific">Neptunomonas concharum</name>
    <dbReference type="NCBI Taxonomy" id="1031538"/>
    <lineage>
        <taxon>Bacteria</taxon>
        <taxon>Pseudomonadati</taxon>
        <taxon>Pseudomonadota</taxon>
        <taxon>Gammaproteobacteria</taxon>
        <taxon>Oceanospirillales</taxon>
        <taxon>Oceanospirillaceae</taxon>
        <taxon>Neptunomonas</taxon>
    </lineage>
</organism>
<dbReference type="OrthoDB" id="7067253at2"/>
<dbReference type="AlphaFoldDB" id="A0A5P1RC93"/>
<proteinExistence type="predicted"/>
<gene>
    <name evidence="1" type="ORF">F0U83_09275</name>
</gene>
<dbReference type="EMBL" id="CP043869">
    <property type="protein sequence ID" value="QEQ96896.1"/>
    <property type="molecule type" value="Genomic_DNA"/>
</dbReference>
<dbReference type="GO" id="GO:0016740">
    <property type="term" value="F:transferase activity"/>
    <property type="evidence" value="ECO:0007669"/>
    <property type="project" value="UniProtKB-KW"/>
</dbReference>
<dbReference type="KEGG" id="ncu:F0U83_09275"/>
<dbReference type="InterPro" id="IPR027417">
    <property type="entry name" value="P-loop_NTPase"/>
</dbReference>
<reference evidence="1 2" key="1">
    <citation type="journal article" date="2019" name="Biochem. Eng. J.">
        <title>Metabolic engineering of the marine bacteria Neptunomonas concharum for the production of acetoin and meso-2,3-butanediol from acetate.</title>
        <authorList>
            <person name="Li W."/>
            <person name="Pu N."/>
            <person name="Liu C.-X."/>
            <person name="Yuan Q.-P."/>
            <person name="Li Z.-J."/>
        </authorList>
    </citation>
    <scope>NUCLEOTIDE SEQUENCE [LARGE SCALE GENOMIC DNA]</scope>
    <source>
        <strain evidence="1 2">JCM17730</strain>
    </source>
</reference>
<evidence type="ECO:0000313" key="2">
    <source>
        <dbReference type="Proteomes" id="UP000324760"/>
    </source>
</evidence>
<accession>A0A5P1RC93</accession>
<dbReference type="SUPFAM" id="SSF52540">
    <property type="entry name" value="P-loop containing nucleoside triphosphate hydrolases"/>
    <property type="match status" value="1"/>
</dbReference>
<protein>
    <submittedName>
        <fullName evidence="1">Sulfotransferase family protein</fullName>
    </submittedName>
</protein>
<keyword evidence="2" id="KW-1185">Reference proteome</keyword>
<dbReference type="Proteomes" id="UP000324760">
    <property type="component" value="Chromosome"/>
</dbReference>
<keyword evidence="1" id="KW-0808">Transferase</keyword>
<evidence type="ECO:0000313" key="1">
    <source>
        <dbReference type="EMBL" id="QEQ96896.1"/>
    </source>
</evidence>
<dbReference type="RefSeq" id="WP_138988271.1">
    <property type="nucleotide sequence ID" value="NZ_CP043869.1"/>
</dbReference>
<sequence length="265" mass="30771">MSFLQGSQDRWPLPKFDENDQPHFLFIITPPYSGSTALAELLNTSHRTMILQSRGEGQWLIPGLCEADRWDPKKEVNYLSIKATWLNVYQQVKRLTQNIDVVIEKSPPNMMRLDKLSSQFRDCSFIANNRDPYANCASILYRHHDADNLSLHERKGVLSGLVKAWVMRSNKIQELVLSRNIPLLTYESFCRQPSAIIDMLKIPKEISDSINPDANVRVKDYKLQPISNQNERQILKLSSEEVEYISEQLSSNRELLKFFGYRLLR</sequence>
<dbReference type="Pfam" id="PF13469">
    <property type="entry name" value="Sulfotransfer_3"/>
    <property type="match status" value="1"/>
</dbReference>